<reference evidence="3 4" key="1">
    <citation type="submission" date="2019-02" db="EMBL/GenBank/DDBJ databases">
        <title>Deep-cultivation of Planctomycetes and their phenomic and genomic characterization uncovers novel biology.</title>
        <authorList>
            <person name="Wiegand S."/>
            <person name="Jogler M."/>
            <person name="Boedeker C."/>
            <person name="Pinto D."/>
            <person name="Vollmers J."/>
            <person name="Rivas-Marin E."/>
            <person name="Kohn T."/>
            <person name="Peeters S.H."/>
            <person name="Heuer A."/>
            <person name="Rast P."/>
            <person name="Oberbeckmann S."/>
            <person name="Bunk B."/>
            <person name="Jeske O."/>
            <person name="Meyerdierks A."/>
            <person name="Storesund J.E."/>
            <person name="Kallscheuer N."/>
            <person name="Luecker S."/>
            <person name="Lage O.M."/>
            <person name="Pohl T."/>
            <person name="Merkel B.J."/>
            <person name="Hornburger P."/>
            <person name="Mueller R.-W."/>
            <person name="Bruemmer F."/>
            <person name="Labrenz M."/>
            <person name="Spormann A.M."/>
            <person name="Op Den Camp H."/>
            <person name="Overmann J."/>
            <person name="Amann R."/>
            <person name="Jetten M.S.M."/>
            <person name="Mascher T."/>
            <person name="Medema M.H."/>
            <person name="Devos D.P."/>
            <person name="Kaster A.-K."/>
            <person name="Ovreas L."/>
            <person name="Rohde M."/>
            <person name="Galperin M.Y."/>
            <person name="Jogler C."/>
        </authorList>
    </citation>
    <scope>NUCLEOTIDE SEQUENCE [LARGE SCALE GENOMIC DNA]</scope>
    <source>
        <strain evidence="3 4">Pla108</strain>
    </source>
</reference>
<dbReference type="InterPro" id="IPR000253">
    <property type="entry name" value="FHA_dom"/>
</dbReference>
<dbReference type="OrthoDB" id="9813903at2"/>
<name>A0A5C6AE90_9BACT</name>
<proteinExistence type="predicted"/>
<dbReference type="GO" id="GO:0071111">
    <property type="term" value="F:cyclic-guanylate-specific phosphodiesterase activity"/>
    <property type="evidence" value="ECO:0007669"/>
    <property type="project" value="UniProtKB-EC"/>
</dbReference>
<protein>
    <submittedName>
        <fullName evidence="3">Cyclic di-GMP phosphodiesterase Gmr</fullName>
        <ecNumber evidence="3">3.1.4.52</ecNumber>
    </submittedName>
</protein>
<dbReference type="InterPro" id="IPR008984">
    <property type="entry name" value="SMAD_FHA_dom_sf"/>
</dbReference>
<feature type="domain" description="FHA" evidence="1">
    <location>
        <begin position="42"/>
        <end position="91"/>
    </location>
</feature>
<dbReference type="PROSITE" id="PS50006">
    <property type="entry name" value="FHA_DOMAIN"/>
    <property type="match status" value="1"/>
</dbReference>
<dbReference type="PANTHER" id="PTHR33121:SF76">
    <property type="entry name" value="SIGNALING PROTEIN"/>
    <property type="match status" value="1"/>
</dbReference>
<gene>
    <name evidence="3" type="primary">gmr_1</name>
    <name evidence="3" type="ORF">Pla108_17800</name>
</gene>
<dbReference type="InterPro" id="IPR001633">
    <property type="entry name" value="EAL_dom"/>
</dbReference>
<dbReference type="SUPFAM" id="SSF49879">
    <property type="entry name" value="SMAD/FHA domain"/>
    <property type="match status" value="1"/>
</dbReference>
<dbReference type="SUPFAM" id="SSF141868">
    <property type="entry name" value="EAL domain-like"/>
    <property type="match status" value="1"/>
</dbReference>
<dbReference type="Gene3D" id="2.60.200.20">
    <property type="match status" value="1"/>
</dbReference>
<sequence>MRVRNAMTTTAHKITCIGYWTLTECRDDGAAGQSLSIPPDPTLIGRTAETPITLGCSSVSKRHAVIGMEFGRPVLTDLESTNGTYVNGRPANQTPLADGDVVQFASKVFRVGKPGTAEMGATAEGGSFSFAAALLQFEELMTGAGVAPHFQPIVRLPDGQIDGYELLARSNLEELRSPASMFSTAARLGQECALSELMRREGVRDALRLADCGNLFVNTHPKEIIQDRFLASLVELRELAPLLPITIEVHESAITDSESMQQFRQVLNGLSMQLAYDDFGAGQARLDELSDAPPDCLKFDIKLIRELDKATSARHGMVTTLVSMTRELGVTPLAEGVETLEEAQACYEVGFELAQGYFFGRPSAATLLSKPSR</sequence>
<keyword evidence="4" id="KW-1185">Reference proteome</keyword>
<comment type="caution">
    <text evidence="3">The sequence shown here is derived from an EMBL/GenBank/DDBJ whole genome shotgun (WGS) entry which is preliminary data.</text>
</comment>
<evidence type="ECO:0000313" key="3">
    <source>
        <dbReference type="EMBL" id="TWT97628.1"/>
    </source>
</evidence>
<dbReference type="Proteomes" id="UP000317421">
    <property type="component" value="Unassembled WGS sequence"/>
</dbReference>
<dbReference type="PANTHER" id="PTHR33121">
    <property type="entry name" value="CYCLIC DI-GMP PHOSPHODIESTERASE PDEF"/>
    <property type="match status" value="1"/>
</dbReference>
<accession>A0A5C6AE90</accession>
<dbReference type="SMART" id="SM00240">
    <property type="entry name" value="FHA"/>
    <property type="match status" value="1"/>
</dbReference>
<keyword evidence="3" id="KW-0378">Hydrolase</keyword>
<dbReference type="EC" id="3.1.4.52" evidence="3"/>
<evidence type="ECO:0000259" key="2">
    <source>
        <dbReference type="PROSITE" id="PS50883"/>
    </source>
</evidence>
<dbReference type="InterPro" id="IPR035919">
    <property type="entry name" value="EAL_sf"/>
</dbReference>
<dbReference type="PROSITE" id="PS50883">
    <property type="entry name" value="EAL"/>
    <property type="match status" value="1"/>
</dbReference>
<dbReference type="EMBL" id="SJPR01000002">
    <property type="protein sequence ID" value="TWT97628.1"/>
    <property type="molecule type" value="Genomic_DNA"/>
</dbReference>
<feature type="domain" description="EAL" evidence="2">
    <location>
        <begin position="130"/>
        <end position="373"/>
    </location>
</feature>
<dbReference type="CDD" id="cd01948">
    <property type="entry name" value="EAL"/>
    <property type="match status" value="1"/>
</dbReference>
<evidence type="ECO:0000313" key="4">
    <source>
        <dbReference type="Proteomes" id="UP000317421"/>
    </source>
</evidence>
<dbReference type="InterPro" id="IPR050706">
    <property type="entry name" value="Cyclic-di-GMP_PDE-like"/>
</dbReference>
<dbReference type="SMART" id="SM00052">
    <property type="entry name" value="EAL"/>
    <property type="match status" value="1"/>
</dbReference>
<dbReference type="Pfam" id="PF00563">
    <property type="entry name" value="EAL"/>
    <property type="match status" value="1"/>
</dbReference>
<dbReference type="Pfam" id="PF00498">
    <property type="entry name" value="FHA"/>
    <property type="match status" value="1"/>
</dbReference>
<dbReference type="Gene3D" id="3.20.20.450">
    <property type="entry name" value="EAL domain"/>
    <property type="match status" value="1"/>
</dbReference>
<organism evidence="3 4">
    <name type="scientific">Botrimarina colliarenosi</name>
    <dbReference type="NCBI Taxonomy" id="2528001"/>
    <lineage>
        <taxon>Bacteria</taxon>
        <taxon>Pseudomonadati</taxon>
        <taxon>Planctomycetota</taxon>
        <taxon>Planctomycetia</taxon>
        <taxon>Pirellulales</taxon>
        <taxon>Lacipirellulaceae</taxon>
        <taxon>Botrimarina</taxon>
    </lineage>
</organism>
<dbReference type="AlphaFoldDB" id="A0A5C6AE90"/>
<dbReference type="CDD" id="cd00060">
    <property type="entry name" value="FHA"/>
    <property type="match status" value="1"/>
</dbReference>
<evidence type="ECO:0000259" key="1">
    <source>
        <dbReference type="PROSITE" id="PS50006"/>
    </source>
</evidence>